<dbReference type="Proteomes" id="UP001521116">
    <property type="component" value="Unassembled WGS sequence"/>
</dbReference>
<keyword evidence="3 5" id="KW-1133">Transmembrane helix</keyword>
<evidence type="ECO:0000256" key="4">
    <source>
        <dbReference type="ARBA" id="ARBA00023136"/>
    </source>
</evidence>
<organism evidence="6 7">
    <name type="scientific">Neofusicoccum ribis</name>
    <dbReference type="NCBI Taxonomy" id="45134"/>
    <lineage>
        <taxon>Eukaryota</taxon>
        <taxon>Fungi</taxon>
        <taxon>Dikarya</taxon>
        <taxon>Ascomycota</taxon>
        <taxon>Pezizomycotina</taxon>
        <taxon>Dothideomycetes</taxon>
        <taxon>Dothideomycetes incertae sedis</taxon>
        <taxon>Botryosphaeriales</taxon>
        <taxon>Botryosphaeriaceae</taxon>
        <taxon>Neofusicoccum</taxon>
    </lineage>
</organism>
<keyword evidence="7" id="KW-1185">Reference proteome</keyword>
<evidence type="ECO:0000256" key="5">
    <source>
        <dbReference type="SAM" id="Phobius"/>
    </source>
</evidence>
<feature type="transmembrane region" description="Helical" evidence="5">
    <location>
        <begin position="92"/>
        <end position="116"/>
    </location>
</feature>
<gene>
    <name evidence="6" type="ORF">SLS56_011160</name>
</gene>
<dbReference type="PANTHER" id="PTHR31465">
    <property type="entry name" value="PROTEIN RTA1-RELATED"/>
    <property type="match status" value="1"/>
</dbReference>
<keyword evidence="4 5" id="KW-0472">Membrane</keyword>
<dbReference type="InterPro" id="IPR007568">
    <property type="entry name" value="RTA1"/>
</dbReference>
<evidence type="ECO:0000313" key="6">
    <source>
        <dbReference type="EMBL" id="KAL1617087.1"/>
    </source>
</evidence>
<sequence>MSYRMDWIYWHWTVGPYIQQTLLLLVAPALFAASIYMGLGRITDGVTQSLIQLKWLTKIFVCGDVVSFVLQGAGGGVMASGTVEALEKGEHVVIGGLVVQVLFFSFFVVVGTVFHYQMRMVPTAKVTQEGLP</sequence>
<evidence type="ECO:0000313" key="7">
    <source>
        <dbReference type="Proteomes" id="UP001521116"/>
    </source>
</evidence>
<keyword evidence="2 5" id="KW-0812">Transmembrane</keyword>
<accession>A0ABR3SDB4</accession>
<feature type="transmembrane region" description="Helical" evidence="5">
    <location>
        <begin position="59"/>
        <end position="80"/>
    </location>
</feature>
<feature type="transmembrane region" description="Helical" evidence="5">
    <location>
        <begin position="20"/>
        <end position="39"/>
    </location>
</feature>
<protein>
    <submittedName>
        <fullName evidence="6">Uncharacterized protein</fullName>
    </submittedName>
</protein>
<evidence type="ECO:0000256" key="1">
    <source>
        <dbReference type="ARBA" id="ARBA00004141"/>
    </source>
</evidence>
<comment type="subcellular location">
    <subcellularLocation>
        <location evidence="1">Membrane</location>
        <topology evidence="1">Multi-pass membrane protein</topology>
    </subcellularLocation>
</comment>
<evidence type="ECO:0000256" key="3">
    <source>
        <dbReference type="ARBA" id="ARBA00022989"/>
    </source>
</evidence>
<comment type="caution">
    <text evidence="6">The sequence shown here is derived from an EMBL/GenBank/DDBJ whole genome shotgun (WGS) entry which is preliminary data.</text>
</comment>
<proteinExistence type="predicted"/>
<reference evidence="6 7" key="1">
    <citation type="submission" date="2024-02" db="EMBL/GenBank/DDBJ databases">
        <title>De novo assembly and annotation of 12 fungi associated with fruit tree decline syndrome in Ontario, Canada.</title>
        <authorList>
            <person name="Sulman M."/>
            <person name="Ellouze W."/>
            <person name="Ilyukhin E."/>
        </authorList>
    </citation>
    <scope>NUCLEOTIDE SEQUENCE [LARGE SCALE GENOMIC DNA]</scope>
    <source>
        <strain evidence="6 7">M1-105</strain>
    </source>
</reference>
<evidence type="ECO:0000256" key="2">
    <source>
        <dbReference type="ARBA" id="ARBA00022692"/>
    </source>
</evidence>
<dbReference type="PANTHER" id="PTHR31465:SF1">
    <property type="entry name" value="PROTEIN RTA1-RELATED"/>
    <property type="match status" value="1"/>
</dbReference>
<name>A0ABR3SDB4_9PEZI</name>
<dbReference type="Pfam" id="PF04479">
    <property type="entry name" value="RTA1"/>
    <property type="match status" value="1"/>
</dbReference>
<dbReference type="EMBL" id="JAJVDC020000243">
    <property type="protein sequence ID" value="KAL1617087.1"/>
    <property type="molecule type" value="Genomic_DNA"/>
</dbReference>